<feature type="transmembrane region" description="Helical" evidence="1">
    <location>
        <begin position="12"/>
        <end position="36"/>
    </location>
</feature>
<accession>A0A144MJ66</accession>
<reference evidence="3" key="1">
    <citation type="submission" date="2016-03" db="EMBL/GenBank/DDBJ databases">
        <authorList>
            <person name="Ploux O."/>
        </authorList>
    </citation>
    <scope>NUCLEOTIDE SEQUENCE [LARGE SCALE GENOMIC DNA]</scope>
    <source>
        <strain evidence="3">BS258</strain>
    </source>
</reference>
<dbReference type="Proteomes" id="UP000075950">
    <property type="component" value="Chromosome"/>
</dbReference>
<name>A0A144MJ66_BRELN</name>
<keyword evidence="1" id="KW-1133">Transmembrane helix</keyword>
<dbReference type="EMBL" id="CP014869">
    <property type="protein sequence ID" value="AMT95107.1"/>
    <property type="molecule type" value="Genomic_DNA"/>
</dbReference>
<organism evidence="2 3">
    <name type="scientific">Brevibacterium linens</name>
    <dbReference type="NCBI Taxonomy" id="1703"/>
    <lineage>
        <taxon>Bacteria</taxon>
        <taxon>Bacillati</taxon>
        <taxon>Actinomycetota</taxon>
        <taxon>Actinomycetes</taxon>
        <taxon>Micrococcales</taxon>
        <taxon>Brevibacteriaceae</taxon>
        <taxon>Brevibacterium</taxon>
    </lineage>
</organism>
<proteinExistence type="predicted"/>
<evidence type="ECO:0008006" key="4">
    <source>
        <dbReference type="Google" id="ProtNLM"/>
    </source>
</evidence>
<dbReference type="RefSeq" id="WP_062862594.1">
    <property type="nucleotide sequence ID" value="NZ_CP014869.1"/>
</dbReference>
<evidence type="ECO:0000313" key="2">
    <source>
        <dbReference type="EMBL" id="AMT95107.1"/>
    </source>
</evidence>
<keyword evidence="1" id="KW-0812">Transmembrane</keyword>
<gene>
    <name evidence="2" type="ORF">A2T55_16470</name>
</gene>
<sequence>MRRTAAAANRTGLIILGLIALLIGLAVLAIGFGLTAPIAPALEAGADLGPVASVLALPYAAVIAVVVALILAVIGLRWLSAQVPRKDFAKPFRMQADARTGLTTVNAEVIAEAVAADLEATDGVSDAQVILRGTARSPELLIHVDADERADIDAVIADVAERAAGNASMALGAPLSAVALEIGIARTRSRRQRSVNVQ</sequence>
<dbReference type="AlphaFoldDB" id="A0A144MJ66"/>
<evidence type="ECO:0000256" key="1">
    <source>
        <dbReference type="SAM" id="Phobius"/>
    </source>
</evidence>
<protein>
    <recommendedName>
        <fullName evidence="4">Alkaline shock response membrane anchor protein AmaP</fullName>
    </recommendedName>
</protein>
<feature type="transmembrane region" description="Helical" evidence="1">
    <location>
        <begin position="56"/>
        <end position="79"/>
    </location>
</feature>
<keyword evidence="1" id="KW-0472">Membrane</keyword>
<evidence type="ECO:0000313" key="3">
    <source>
        <dbReference type="Proteomes" id="UP000075950"/>
    </source>
</evidence>
<dbReference type="KEGG" id="bly:A2T55_16470"/>